<dbReference type="Pfam" id="PF00858">
    <property type="entry name" value="ASC"/>
    <property type="match status" value="1"/>
</dbReference>
<keyword evidence="4 11" id="KW-0812">Transmembrane</keyword>
<dbReference type="InParanoid" id="A0A7M7NJJ3"/>
<reference evidence="14" key="1">
    <citation type="submission" date="2015-02" db="EMBL/GenBank/DDBJ databases">
        <title>Genome sequencing for Strongylocentrotus purpuratus.</title>
        <authorList>
            <person name="Murali S."/>
            <person name="Liu Y."/>
            <person name="Vee V."/>
            <person name="English A."/>
            <person name="Wang M."/>
            <person name="Skinner E."/>
            <person name="Han Y."/>
            <person name="Muzny D.M."/>
            <person name="Worley K.C."/>
            <person name="Gibbs R.A."/>
        </authorList>
    </citation>
    <scope>NUCLEOTIDE SEQUENCE</scope>
</reference>
<dbReference type="OrthoDB" id="6154304at2759"/>
<evidence type="ECO:0000256" key="2">
    <source>
        <dbReference type="ARBA" id="ARBA00022448"/>
    </source>
</evidence>
<dbReference type="PRINTS" id="PR01078">
    <property type="entry name" value="AMINACHANNEL"/>
</dbReference>
<dbReference type="Gene3D" id="1.10.287.770">
    <property type="entry name" value="YojJ-like"/>
    <property type="match status" value="1"/>
</dbReference>
<evidence type="ECO:0000313" key="13">
    <source>
        <dbReference type="EnsemblMetazoa" id="XP_030836702"/>
    </source>
</evidence>
<feature type="transmembrane region" description="Helical" evidence="12">
    <location>
        <begin position="74"/>
        <end position="92"/>
    </location>
</feature>
<keyword evidence="14" id="KW-1185">Reference proteome</keyword>
<dbReference type="GO" id="GO:0015280">
    <property type="term" value="F:ligand-gated sodium channel activity"/>
    <property type="evidence" value="ECO:0000318"/>
    <property type="project" value="GO_Central"/>
</dbReference>
<evidence type="ECO:0000256" key="5">
    <source>
        <dbReference type="ARBA" id="ARBA00022989"/>
    </source>
</evidence>
<keyword evidence="7 11" id="KW-0406">Ion transport</keyword>
<evidence type="ECO:0000256" key="11">
    <source>
        <dbReference type="RuleBase" id="RU000679"/>
    </source>
</evidence>
<sequence>MENGNRTYPHKHGPNTVSGDWVQQEADSVPAMNTASYRDRVSWWAVFYKSVPNAIGIGGMKYAFNSSEVKWRRLFWLLLILVAFCLLLYHVTNRAQYLATYPTSVDIYTNYTDVLTFPTVAFCNYNAYRHSMVAGTELEAFLNGIMFDSSFILNASSTYASFLDSVTMSDLFIEYGHRAEQSIINGRWRSSETLDHTNFTLKITDWGLCFVFNDADSGDPPLTVNRPGKEQGLELGLNVEQYESFIDSTARYSTGFQVLLYDYGTEPLITDQGFAIAPGTHTHVGVEVTETSNLEPPYGLCQDKALKYFNNYGYPECFIECRSDYFYNACGCKFFALPMVTNDEECTVLDYFLCGGEHWEGFVKNHTCDCPVPCHVRSYKPSISNTAYPSAYVESRYSSLFSFPDGFMQDNFCLISIFFKEISIQQVTQNVDYNFFSFLCDMGGSLGLWLGGSILTFFELLDLFGNSIYIHSKRAPNVRK</sequence>
<evidence type="ECO:0000256" key="8">
    <source>
        <dbReference type="ARBA" id="ARBA00023136"/>
    </source>
</evidence>
<keyword evidence="9 11" id="KW-0739">Sodium transport</keyword>
<keyword evidence="3 11" id="KW-0894">Sodium channel</keyword>
<comment type="subcellular location">
    <subcellularLocation>
        <location evidence="1">Membrane</location>
        <topology evidence="1">Multi-pass membrane protein</topology>
    </subcellularLocation>
</comment>
<comment type="similarity">
    <text evidence="11">Belongs to the amiloride-sensitive sodium channel (TC 1.A.6) family.</text>
</comment>
<protein>
    <submittedName>
        <fullName evidence="13">Uncharacterized protein</fullName>
    </submittedName>
</protein>
<dbReference type="EnsemblMetazoa" id="XM_030980842">
    <property type="protein sequence ID" value="XP_030836702"/>
    <property type="gene ID" value="LOC105439711"/>
</dbReference>
<dbReference type="Gene3D" id="2.60.470.10">
    <property type="entry name" value="Acid-sensing ion channels like domains"/>
    <property type="match status" value="1"/>
</dbReference>
<evidence type="ECO:0000256" key="10">
    <source>
        <dbReference type="ARBA" id="ARBA00023303"/>
    </source>
</evidence>
<proteinExistence type="inferred from homology"/>
<keyword evidence="6" id="KW-0915">Sodium</keyword>
<dbReference type="AlphaFoldDB" id="A0A7M7NJJ3"/>
<evidence type="ECO:0000256" key="9">
    <source>
        <dbReference type="ARBA" id="ARBA00023201"/>
    </source>
</evidence>
<dbReference type="Proteomes" id="UP000007110">
    <property type="component" value="Unassembled WGS sequence"/>
</dbReference>
<evidence type="ECO:0000256" key="6">
    <source>
        <dbReference type="ARBA" id="ARBA00023053"/>
    </source>
</evidence>
<dbReference type="RefSeq" id="XP_030836702.1">
    <property type="nucleotide sequence ID" value="XM_030980842.1"/>
</dbReference>
<evidence type="ECO:0000256" key="12">
    <source>
        <dbReference type="SAM" id="Phobius"/>
    </source>
</evidence>
<evidence type="ECO:0000256" key="7">
    <source>
        <dbReference type="ARBA" id="ARBA00023065"/>
    </source>
</evidence>
<feature type="transmembrane region" description="Helical" evidence="12">
    <location>
        <begin position="446"/>
        <end position="470"/>
    </location>
</feature>
<keyword evidence="8 12" id="KW-0472">Membrane</keyword>
<keyword evidence="2 11" id="KW-0813">Transport</keyword>
<evidence type="ECO:0000256" key="4">
    <source>
        <dbReference type="ARBA" id="ARBA00022692"/>
    </source>
</evidence>
<organism evidence="13 14">
    <name type="scientific">Strongylocentrotus purpuratus</name>
    <name type="common">Purple sea urchin</name>
    <dbReference type="NCBI Taxonomy" id="7668"/>
    <lineage>
        <taxon>Eukaryota</taxon>
        <taxon>Metazoa</taxon>
        <taxon>Echinodermata</taxon>
        <taxon>Eleutherozoa</taxon>
        <taxon>Echinozoa</taxon>
        <taxon>Echinoidea</taxon>
        <taxon>Euechinoidea</taxon>
        <taxon>Echinacea</taxon>
        <taxon>Camarodonta</taxon>
        <taxon>Echinidea</taxon>
        <taxon>Strongylocentrotidae</taxon>
        <taxon>Strongylocentrotus</taxon>
    </lineage>
</organism>
<name>A0A7M7NJJ3_STRPU</name>
<evidence type="ECO:0000313" key="14">
    <source>
        <dbReference type="Proteomes" id="UP000007110"/>
    </source>
</evidence>
<evidence type="ECO:0000256" key="3">
    <source>
        <dbReference type="ARBA" id="ARBA00022461"/>
    </source>
</evidence>
<evidence type="ECO:0000256" key="1">
    <source>
        <dbReference type="ARBA" id="ARBA00004141"/>
    </source>
</evidence>
<dbReference type="InterPro" id="IPR001873">
    <property type="entry name" value="ENaC"/>
</dbReference>
<dbReference type="GO" id="GO:0005886">
    <property type="term" value="C:plasma membrane"/>
    <property type="evidence" value="ECO:0000318"/>
    <property type="project" value="GO_Central"/>
</dbReference>
<keyword evidence="5 12" id="KW-1133">Transmembrane helix</keyword>
<dbReference type="OMA" id="PECFIEC"/>
<accession>A0A7M7NJJ3</accession>
<dbReference type="PANTHER" id="PTHR11690:SF300">
    <property type="entry name" value="PICKPOCKET PROTEIN 19"/>
    <property type="match status" value="1"/>
</dbReference>
<keyword evidence="10 11" id="KW-0407">Ion channel</keyword>
<dbReference type="KEGG" id="spu:105439711"/>
<dbReference type="GeneID" id="105439711"/>
<dbReference type="GO" id="GO:0035725">
    <property type="term" value="P:sodium ion transmembrane transport"/>
    <property type="evidence" value="ECO:0000318"/>
    <property type="project" value="GO_Central"/>
</dbReference>
<reference evidence="13" key="2">
    <citation type="submission" date="2021-01" db="UniProtKB">
        <authorList>
            <consortium name="EnsemblMetazoa"/>
        </authorList>
    </citation>
    <scope>IDENTIFICATION</scope>
</reference>
<dbReference type="PANTHER" id="PTHR11690">
    <property type="entry name" value="AMILORIDE-SENSITIVE SODIUM CHANNEL-RELATED"/>
    <property type="match status" value="1"/>
</dbReference>